<dbReference type="InterPro" id="IPR037516">
    <property type="entry name" value="Tripartite_DENN"/>
</dbReference>
<dbReference type="Pfam" id="PF03456">
    <property type="entry name" value="uDENN"/>
    <property type="match status" value="1"/>
</dbReference>
<dbReference type="PROSITE" id="PS50211">
    <property type="entry name" value="DENN"/>
    <property type="match status" value="1"/>
</dbReference>
<evidence type="ECO:0000256" key="1">
    <source>
        <dbReference type="ARBA" id="ARBA00004236"/>
    </source>
</evidence>
<dbReference type="Gene3D" id="3.30.450.200">
    <property type="match status" value="1"/>
</dbReference>
<evidence type="ECO:0000256" key="9">
    <source>
        <dbReference type="ARBA" id="ARBA00023136"/>
    </source>
</evidence>
<evidence type="ECO:0000256" key="11">
    <source>
        <dbReference type="ARBA" id="ARBA00064743"/>
    </source>
</evidence>
<keyword evidence="6" id="KW-0963">Cytoplasm</keyword>
<feature type="compositionally biased region" description="Low complexity" evidence="14">
    <location>
        <begin position="1126"/>
        <end position="1137"/>
    </location>
</feature>
<keyword evidence="7" id="KW-0344">Guanine-nucleotide releasing factor</keyword>
<evidence type="ECO:0000256" key="3">
    <source>
        <dbReference type="ARBA" id="ARBA00005978"/>
    </source>
</evidence>
<feature type="compositionally biased region" description="Low complexity" evidence="14">
    <location>
        <begin position="784"/>
        <end position="797"/>
    </location>
</feature>
<evidence type="ECO:0000256" key="8">
    <source>
        <dbReference type="ARBA" id="ARBA00022703"/>
    </source>
</evidence>
<proteinExistence type="inferred from homology"/>
<feature type="region of interest" description="Disordered" evidence="14">
    <location>
        <begin position="106"/>
        <end position="168"/>
    </location>
</feature>
<dbReference type="Proteomes" id="UP000000715">
    <property type="component" value="Unplaced"/>
</dbReference>
<keyword evidence="8" id="KW-0053">Apoptosis</keyword>
<dbReference type="FunFam" id="3.40.50.11500:FF:000002">
    <property type="entry name" value="MAP kinase-activating death domain protein-like Protein"/>
    <property type="match status" value="1"/>
</dbReference>
<feature type="compositionally biased region" description="Polar residues" evidence="14">
    <location>
        <begin position="889"/>
        <end position="898"/>
    </location>
</feature>
<dbReference type="SMART" id="SM00801">
    <property type="entry name" value="dDENN"/>
    <property type="match status" value="1"/>
</dbReference>
<feature type="region of interest" description="Disordered" evidence="14">
    <location>
        <begin position="1008"/>
        <end position="1071"/>
    </location>
</feature>
<comment type="function">
    <text evidence="10">Guanyl-nucleotide exchange factor that regulates small GTPases of the Rab family. Converts GDP-bound inactive form of RAB27A and RAB27B to the GTP-bound active forms. Converts GDP-bound inactive form of RAB3A, RAB3C and RAB3D to the GTP-bound active forms, GTPases involved in synaptic vesicle exocytosis and vesicle secretion. Plays a role in synaptic vesicle formation and in vesicle trafficking at the neuromuscular junction. Involved in up-regulating a post-docking step of synaptic exocytosis in central synapses. Probably by binding to the motor proteins KIF1B and KIF1A, mediates motor-dependent transport of GTP-RAB3A-positive vesicles to the presynaptic nerve terminals. Plays a role in TNFA-mediated activation of the MAPK pathway, including ERK1/2. May link TNFRSF1A with MAP kinase activation. May be involved in the regulation of TNFA-induced apoptosis.</text>
</comment>
<dbReference type="PANTHER" id="PTHR13008:SF7">
    <property type="entry name" value="MAP KINASE-ACTIVATING DEATH DOMAIN PROTEIN"/>
    <property type="match status" value="1"/>
</dbReference>
<evidence type="ECO:0000256" key="12">
    <source>
        <dbReference type="ARBA" id="ARBA00079552"/>
    </source>
</evidence>
<dbReference type="Pfam" id="PF25328">
    <property type="entry name" value="PH_MADD"/>
    <property type="match status" value="1"/>
</dbReference>
<sequence>MVQKKKLCPRLLDYLVIVGARHPSSDSVAQTPELLRRYPLEDHSEFPLPPDVVFFCQPEGCLSVRQRRMSLRDDTSFVFTLTDKDTGVTRYGICVNFYRSFQKRMPKEKGEGGAGSRGKEGPRATCASEEVGTETSETGLSLQPPSADPAPDVNQSPRVKPRAKAGSRSRNSTLTSLCVLSHYPFFSTFRECLYTLKRLVDCCSERLLGKKLGIPRGIQRDTMWRIFTGSLLVEEKSSALLHDLREIEAWIYRLLRSPVPVSGQKRVDIEVLPQELQQALTFALPDPSRFTLVDFPLHLPLELLGVDACLQVLTCILLEHKVVLQSRDYNALSMSVMAFVAMIYPLEYMFPVIPLLPTCMASAEQLLLAPTPYIIGVPASFFLYKLDFKMPDDVWLVDLDSNRVIAPTNAEVLPTLPEPESLELKKHLKQALASMSLNTQPILNLEKFHEGQEIPLLLGRPSNDLQSTPSTEFNPLIYGNDVDSVDVATRVAMVRFFNSPNVLQGFQMHTRTLRLFPRPVVAFQAGSFLASRPRQTPFAEKLARTQAVEYFGEWILNPTNYAFQRIHNNMFDPALIGDKPKWYAHQLQPIHYRVYDSNSQLAEALSVPPERDSDSEPTDDSGSDSMDYDDSSSSYSSLGDFVSEMMKCDINGDTPNVDPLTHAALGDASEVKIDELQNQKESEEVGPESENSQENPPLRSSSSITASSSPSTVIHGANAEPADSTEVDDKAAVGVSKPLSAVPSSMGKSNTDRRQTEIGEGAQKLLRPNSLKLASDSEAESDSHASSPTSTISNNSTEGFGGIMSFASSLYRNHSTSFSLSNLTLPTKGAREKTTPFPSLKVFGLNTLMEIVTEAGPGSGEGNRRALVDQKSSVIKHSPTVKREPPSPQGRSSNSSENQQFLKEVVHSVLDGQGVGWLNMKKVRRLLESEQLRVFVLSKLNRSVQSEDDARQDAIPDVEVSRKVYKGMLDLLKCTVLSLEQSYAHAGLGGMASIFGLLEIAQTHYYSKEPDKRKKSPTESVNTPVGKDPGLSGRGDPKAMAQLRVPQLGPRAPSAAGKGPRELDTRSLKEENFVASVGPEVIKSVFETEEKKSQISADSGVSLTSGSQRTDPDSVIGVSPAVMIRSSSQDSEVSNSSGETLGADSDLSSNAGDGPGGEGSAHLASSRGTLSDSEIETNSATSTIFGKAHSLKPSVKEKLVGSPVRSSEDVSQRVYLYEGLLGKERSTLWDQMQFWEDAFLDAVMLEREGMGMDQGPQEMIDRYLSLGEHDRKRLEDDEDRLLATLLHNLISYMLLMKVNKNDIRKKVRRLMGKSHIGLVYSQQINEVLDQLANLNGRDLAIRSSGSRHMKKQTFVVHAGTDTNGDIFFMEVCDDCVVLRSNIGTVYERWWYEKLINMTYCPKTKVLCLWRRNGSETQLNKFYTKKCRELYYCVKDSMERAAARQQSIKPGPELGGEFPVQDMKTGEGGLLQVTLEGINLKFMHSQVFIELNHIKKCNTVRGVFVLEEFVPEIKEVVSHKYKTPMAHEICYSVLCLFSYVAAVRSREEDLRTPPRPVSS</sequence>
<feature type="compositionally biased region" description="Acidic residues" evidence="14">
    <location>
        <begin position="615"/>
        <end position="630"/>
    </location>
</feature>
<dbReference type="GeneID" id="101694535"/>
<evidence type="ECO:0000256" key="4">
    <source>
        <dbReference type="ARBA" id="ARBA00017868"/>
    </source>
</evidence>
<comment type="subcellular location">
    <subcellularLocation>
        <location evidence="1">Cell membrane</location>
    </subcellularLocation>
    <subcellularLocation>
        <location evidence="2">Cytoplasm</location>
    </subcellularLocation>
</comment>
<dbReference type="Gene3D" id="3.40.50.11500">
    <property type="match status" value="1"/>
</dbReference>
<keyword evidence="17" id="KW-0418">Kinase</keyword>
<keyword evidence="16" id="KW-1185">Reference proteome</keyword>
<dbReference type="InterPro" id="IPR001194">
    <property type="entry name" value="cDENN_dom"/>
</dbReference>
<gene>
    <name evidence="17" type="primary">MADD</name>
</gene>
<feature type="region of interest" description="Disordered" evidence="14">
    <location>
        <begin position="678"/>
        <end position="798"/>
    </location>
</feature>
<name>A0A8U0REM1_MUSPF</name>
<dbReference type="SMART" id="SM00799">
    <property type="entry name" value="DENN"/>
    <property type="match status" value="1"/>
</dbReference>
<dbReference type="GO" id="GO:0005829">
    <property type="term" value="C:cytosol"/>
    <property type="evidence" value="ECO:0007669"/>
    <property type="project" value="TreeGrafter"/>
</dbReference>
<evidence type="ECO:0000256" key="6">
    <source>
        <dbReference type="ARBA" id="ARBA00022490"/>
    </source>
</evidence>
<feature type="compositionally biased region" description="Polar residues" evidence="14">
    <location>
        <begin position="689"/>
        <end position="699"/>
    </location>
</feature>
<evidence type="ECO:0000256" key="13">
    <source>
        <dbReference type="ARBA" id="ARBA00081633"/>
    </source>
</evidence>
<feature type="compositionally biased region" description="Basic and acidic residues" evidence="14">
    <location>
        <begin position="1059"/>
        <end position="1071"/>
    </location>
</feature>
<feature type="domain" description="UDENN" evidence="15">
    <location>
        <begin position="14"/>
        <end position="565"/>
    </location>
</feature>
<dbReference type="GO" id="GO:0005085">
    <property type="term" value="F:guanyl-nucleotide exchange factor activity"/>
    <property type="evidence" value="ECO:0007669"/>
    <property type="project" value="UniProtKB-KW"/>
</dbReference>
<dbReference type="PANTHER" id="PTHR13008">
    <property type="entry name" value="MAP-KINASE ACTIVATING DEATH DOMAIN PROTEIN MADD /DENN/AEX-3 C.ELEGANS"/>
    <property type="match status" value="1"/>
</dbReference>
<accession>A0A8U0REM1</accession>
<feature type="compositionally biased region" description="Low complexity" evidence="14">
    <location>
        <begin position="128"/>
        <end position="139"/>
    </location>
</feature>
<dbReference type="SMART" id="SM00800">
    <property type="entry name" value="uDENN"/>
    <property type="match status" value="1"/>
</dbReference>
<dbReference type="InterPro" id="IPR005112">
    <property type="entry name" value="dDENN_dom"/>
</dbReference>
<dbReference type="Pfam" id="PF23629">
    <property type="entry name" value="Death_MADD"/>
    <property type="match status" value="1"/>
</dbReference>
<comment type="similarity">
    <text evidence="3">Belongs to the MADD family.</text>
</comment>
<reference evidence="17" key="1">
    <citation type="submission" date="2025-08" db="UniProtKB">
        <authorList>
            <consortium name="RefSeq"/>
        </authorList>
    </citation>
    <scope>IDENTIFICATION</scope>
    <source>
        <tissue evidence="17">Brain</tissue>
    </source>
</reference>
<feature type="compositionally biased region" description="Polar residues" evidence="14">
    <location>
        <begin position="1166"/>
        <end position="1175"/>
    </location>
</feature>
<evidence type="ECO:0000256" key="5">
    <source>
        <dbReference type="ARBA" id="ARBA00022475"/>
    </source>
</evidence>
<evidence type="ECO:0000256" key="2">
    <source>
        <dbReference type="ARBA" id="ARBA00004496"/>
    </source>
</evidence>
<comment type="subunit">
    <text evidence="11">Interacts (via death domain) with TNFRSF1A (via death domain). Interacts with PIDD1. Interacts with YWHAZ. Interacts (via death domain) with KIF1B; links the motor KIF1B to Rab3-carrying vesicles in anterograde synaptic vesicle transport. Interacts with KIF1A. Interacts (via uDENN domain) with RAB3A, RAB3B, RAB3C and RAB3D; the GTP-bound form of the Rab proteins is preferred for interaction.</text>
</comment>
<evidence type="ECO:0000259" key="15">
    <source>
        <dbReference type="PROSITE" id="PS50211"/>
    </source>
</evidence>
<dbReference type="GO" id="GO:0016301">
    <property type="term" value="F:kinase activity"/>
    <property type="evidence" value="ECO:0007669"/>
    <property type="project" value="UniProtKB-KW"/>
</dbReference>
<dbReference type="GO" id="GO:0042981">
    <property type="term" value="P:regulation of apoptotic process"/>
    <property type="evidence" value="ECO:0007669"/>
    <property type="project" value="TreeGrafter"/>
</dbReference>
<dbReference type="InterPro" id="IPR039980">
    <property type="entry name" value="MADD"/>
</dbReference>
<dbReference type="GO" id="GO:0032483">
    <property type="term" value="P:regulation of Rab protein signal transduction"/>
    <property type="evidence" value="ECO:0007669"/>
    <property type="project" value="TreeGrafter"/>
</dbReference>
<dbReference type="InterPro" id="IPR043153">
    <property type="entry name" value="DENN_C"/>
</dbReference>
<feature type="compositionally biased region" description="Polar residues" evidence="14">
    <location>
        <begin position="1094"/>
        <end position="1109"/>
    </location>
</feature>
<dbReference type="InterPro" id="IPR056574">
    <property type="entry name" value="Death_MADD"/>
</dbReference>
<keyword evidence="5" id="KW-1003">Cell membrane</keyword>
<protein>
    <recommendedName>
        <fullName evidence="4">MAP kinase-activating death domain protein</fullName>
    </recommendedName>
    <alternativeName>
        <fullName evidence="12">Rab3 GDP/GTP exchange factor</fullName>
    </alternativeName>
    <alternativeName>
        <fullName evidence="13">Rab3 GDP/GTP exchange protein</fullName>
    </alternativeName>
</protein>
<dbReference type="CTD" id="8567"/>
<dbReference type="GO" id="GO:0006915">
    <property type="term" value="P:apoptotic process"/>
    <property type="evidence" value="ECO:0007669"/>
    <property type="project" value="UniProtKB-KW"/>
</dbReference>
<evidence type="ECO:0000313" key="16">
    <source>
        <dbReference type="Proteomes" id="UP000000715"/>
    </source>
</evidence>
<evidence type="ECO:0000256" key="14">
    <source>
        <dbReference type="SAM" id="MobiDB-lite"/>
    </source>
</evidence>
<keyword evidence="17" id="KW-0808">Transferase</keyword>
<dbReference type="InterPro" id="IPR005113">
    <property type="entry name" value="uDENN_dom"/>
</dbReference>
<evidence type="ECO:0000313" key="17">
    <source>
        <dbReference type="RefSeq" id="XP_044921856.1"/>
    </source>
</evidence>
<feature type="region of interest" description="Disordered" evidence="14">
    <location>
        <begin position="870"/>
        <end position="898"/>
    </location>
</feature>
<evidence type="ECO:0000256" key="10">
    <source>
        <dbReference type="ARBA" id="ARBA00060181"/>
    </source>
</evidence>
<organism evidence="16 17">
    <name type="scientific">Mustela putorius furo</name>
    <name type="common">European domestic ferret</name>
    <name type="synonym">Mustela furo</name>
    <dbReference type="NCBI Taxonomy" id="9669"/>
    <lineage>
        <taxon>Eukaryota</taxon>
        <taxon>Metazoa</taxon>
        <taxon>Chordata</taxon>
        <taxon>Craniata</taxon>
        <taxon>Vertebrata</taxon>
        <taxon>Euteleostomi</taxon>
        <taxon>Mammalia</taxon>
        <taxon>Eutheria</taxon>
        <taxon>Laurasiatheria</taxon>
        <taxon>Carnivora</taxon>
        <taxon>Caniformia</taxon>
        <taxon>Musteloidea</taxon>
        <taxon>Mustelidae</taxon>
        <taxon>Mustelinae</taxon>
        <taxon>Mustela</taxon>
    </lineage>
</organism>
<keyword evidence="9" id="KW-0472">Membrane</keyword>
<dbReference type="GO" id="GO:0005886">
    <property type="term" value="C:plasma membrane"/>
    <property type="evidence" value="ECO:0007669"/>
    <property type="project" value="UniProtKB-SubCell"/>
</dbReference>
<evidence type="ECO:0000256" key="7">
    <source>
        <dbReference type="ARBA" id="ARBA00022658"/>
    </source>
</evidence>
<feature type="region of interest" description="Disordered" evidence="14">
    <location>
        <begin position="604"/>
        <end position="635"/>
    </location>
</feature>
<feature type="compositionally biased region" description="Low complexity" evidence="14">
    <location>
        <begin position="700"/>
        <end position="711"/>
    </location>
</feature>
<dbReference type="Pfam" id="PF02141">
    <property type="entry name" value="DENN"/>
    <property type="match status" value="1"/>
</dbReference>
<feature type="region of interest" description="Disordered" evidence="14">
    <location>
        <begin position="1090"/>
        <end position="1175"/>
    </location>
</feature>
<dbReference type="RefSeq" id="XP_044921856.1">
    <property type="nucleotide sequence ID" value="XM_045065921.1"/>
</dbReference>
<dbReference type="InterPro" id="IPR057469">
    <property type="entry name" value="PH_MADD"/>
</dbReference>
<feature type="compositionally biased region" description="Basic and acidic residues" evidence="14">
    <location>
        <begin position="106"/>
        <end position="122"/>
    </location>
</feature>